<proteinExistence type="predicted"/>
<sequence length="121" mass="13751">MLFEAMSGLHINMSKSIIYLVNEVPNLENFADIMCCSIGSFPTTYLDTIGCWLQISWGLEWYCGKSLKDDCLPGSNNISHKEARLTLINSVLDSISTYFMPLFPLPANVQNHLDKIRRDFL</sequence>
<dbReference type="PANTHER" id="PTHR33116">
    <property type="entry name" value="REVERSE TRANSCRIPTASE ZINC-BINDING DOMAIN-CONTAINING PROTEIN-RELATED-RELATED"/>
    <property type="match status" value="1"/>
</dbReference>
<name>A0A0V0HH19_SOLCH</name>
<accession>A0A0V0HH19</accession>
<protein>
    <submittedName>
        <fullName evidence="1">Putative ovule protein</fullName>
    </submittedName>
</protein>
<evidence type="ECO:0000313" key="1">
    <source>
        <dbReference type="EMBL" id="JAP19443.1"/>
    </source>
</evidence>
<dbReference type="PANTHER" id="PTHR33116:SF85">
    <property type="entry name" value="REVERSE TRANSCRIPTASE ZINC-BINDING DOMAIN-CONTAINING PROTEIN"/>
    <property type="match status" value="1"/>
</dbReference>
<reference evidence="1" key="1">
    <citation type="submission" date="2015-12" db="EMBL/GenBank/DDBJ databases">
        <title>Gene expression during late stages of embryo sac development: a critical building block for successful pollen-pistil interactions.</title>
        <authorList>
            <person name="Liu Y."/>
            <person name="Joly V."/>
            <person name="Sabar M."/>
            <person name="Matton D.P."/>
        </authorList>
    </citation>
    <scope>NUCLEOTIDE SEQUENCE</scope>
</reference>
<dbReference type="EMBL" id="GEDG01020046">
    <property type="protein sequence ID" value="JAP19443.1"/>
    <property type="molecule type" value="Transcribed_RNA"/>
</dbReference>
<dbReference type="AlphaFoldDB" id="A0A0V0HH19"/>
<organism evidence="1">
    <name type="scientific">Solanum chacoense</name>
    <name type="common">Chaco potato</name>
    <dbReference type="NCBI Taxonomy" id="4108"/>
    <lineage>
        <taxon>Eukaryota</taxon>
        <taxon>Viridiplantae</taxon>
        <taxon>Streptophyta</taxon>
        <taxon>Embryophyta</taxon>
        <taxon>Tracheophyta</taxon>
        <taxon>Spermatophyta</taxon>
        <taxon>Magnoliopsida</taxon>
        <taxon>eudicotyledons</taxon>
        <taxon>Gunneridae</taxon>
        <taxon>Pentapetalae</taxon>
        <taxon>asterids</taxon>
        <taxon>lamiids</taxon>
        <taxon>Solanales</taxon>
        <taxon>Solanaceae</taxon>
        <taxon>Solanoideae</taxon>
        <taxon>Solaneae</taxon>
        <taxon>Solanum</taxon>
    </lineage>
</organism>